<sequence length="587" mass="67878">MSVVKYDGENKHLTVIHQNLSSNSLVLFNSLTNDLELVDLNSHSQYNRRRSSTSIPTFQFSCPNCGYQCDLPIPESTNTTTTNTTSTDVNSNDYFKLLSQIESNNDANNELKSIISNQQKSSTSKNNSIPLDLINQGYFKKFFKTLNVLGNGSNGLVLKVEHKLFHLNLGIFAIKKIPIGNDMNNLIKILNEVQFLYNLTESEFSNNNCNIVKYNHVWIEVDKLNEFGPKVPIVFILFEYCDGGTLEDFINSITNPKFDLKREKLIRKLKKQNQNITSMLDTKKRFLNNFEIFKIFKDILNGLNYLHDLKILHRDLKPSNCLFKNKFTDTYNPPNCIDDLTKIPNLLVSDFGESIMENTKRNQTGYTGTLEYCAPELFKVDHTGKFNEFSLCSDVYSLGIILYFICFNKLPFISNDQSGIKLEILNYNLYNDINNVSLKRGMGDDCDCELYEEWIELIKVMIDPMPENRPTCTQLFKYLEKIEDKLRESTQDTLNEINVDVDVNVNVNDVVSYKDTFVTADNLITFASIMLLLSNLKMCDGEYKYIANLQYLQFGIYVSQHYTTLRNYLILYQVVLFFYFVYIKFSN</sequence>
<dbReference type="Proteomes" id="UP000094801">
    <property type="component" value="Unassembled WGS sequence"/>
</dbReference>
<keyword evidence="2 6" id="KW-0547">Nucleotide-binding</keyword>
<dbReference type="PROSITE" id="PS00107">
    <property type="entry name" value="PROTEIN_KINASE_ATP"/>
    <property type="match status" value="1"/>
</dbReference>
<evidence type="ECO:0000256" key="7">
    <source>
        <dbReference type="SAM" id="Phobius"/>
    </source>
</evidence>
<dbReference type="InterPro" id="IPR017441">
    <property type="entry name" value="Protein_kinase_ATP_BS"/>
</dbReference>
<feature type="transmembrane region" description="Helical" evidence="7">
    <location>
        <begin position="568"/>
        <end position="585"/>
    </location>
</feature>
<dbReference type="InterPro" id="IPR008271">
    <property type="entry name" value="Ser/Thr_kinase_AS"/>
</dbReference>
<keyword evidence="1" id="KW-0808">Transferase</keyword>
<dbReference type="PANTHER" id="PTHR11042:SF138">
    <property type="entry name" value="SERINE_THREONINE-PROTEIN KINASE IKS1-RELATED"/>
    <property type="match status" value="1"/>
</dbReference>
<feature type="binding site" evidence="6">
    <location>
        <position position="176"/>
    </location>
    <ligand>
        <name>ATP</name>
        <dbReference type="ChEBI" id="CHEBI:30616"/>
    </ligand>
</feature>
<dbReference type="PROSITE" id="PS50011">
    <property type="entry name" value="PROTEIN_KINASE_DOM"/>
    <property type="match status" value="1"/>
</dbReference>
<evidence type="ECO:0000259" key="8">
    <source>
        <dbReference type="PROSITE" id="PS50011"/>
    </source>
</evidence>
<gene>
    <name evidence="9" type="ORF">CANARDRAFT_23310</name>
</gene>
<dbReference type="STRING" id="983967.A0A1E4T0F0"/>
<evidence type="ECO:0000256" key="3">
    <source>
        <dbReference type="ARBA" id="ARBA00022777"/>
    </source>
</evidence>
<protein>
    <recommendedName>
        <fullName evidence="8">Protein kinase domain-containing protein</fullName>
    </recommendedName>
</protein>
<comment type="similarity">
    <text evidence="5">Belongs to the protein kinase superfamily. Ser/Thr protein kinase family. GCN2 subfamily.</text>
</comment>
<organism evidence="9 10">
    <name type="scientific">[Candida] arabinofermentans NRRL YB-2248</name>
    <dbReference type="NCBI Taxonomy" id="983967"/>
    <lineage>
        <taxon>Eukaryota</taxon>
        <taxon>Fungi</taxon>
        <taxon>Dikarya</taxon>
        <taxon>Ascomycota</taxon>
        <taxon>Saccharomycotina</taxon>
        <taxon>Pichiomycetes</taxon>
        <taxon>Pichiales</taxon>
        <taxon>Pichiaceae</taxon>
        <taxon>Ogataea</taxon>
        <taxon>Ogataea/Candida clade</taxon>
    </lineage>
</organism>
<keyword evidence="7" id="KW-1133">Transmembrane helix</keyword>
<proteinExistence type="inferred from homology"/>
<feature type="domain" description="Protein kinase" evidence="8">
    <location>
        <begin position="143"/>
        <end position="482"/>
    </location>
</feature>
<name>A0A1E4T0F0_9ASCO</name>
<dbReference type="Gene3D" id="3.30.200.20">
    <property type="entry name" value="Phosphorylase Kinase, domain 1"/>
    <property type="match status" value="1"/>
</dbReference>
<evidence type="ECO:0000256" key="4">
    <source>
        <dbReference type="ARBA" id="ARBA00022840"/>
    </source>
</evidence>
<dbReference type="GO" id="GO:0005737">
    <property type="term" value="C:cytoplasm"/>
    <property type="evidence" value="ECO:0007669"/>
    <property type="project" value="TreeGrafter"/>
</dbReference>
<dbReference type="GO" id="GO:0005524">
    <property type="term" value="F:ATP binding"/>
    <property type="evidence" value="ECO:0007669"/>
    <property type="project" value="UniProtKB-UniRule"/>
</dbReference>
<evidence type="ECO:0000256" key="2">
    <source>
        <dbReference type="ARBA" id="ARBA00022741"/>
    </source>
</evidence>
<evidence type="ECO:0000256" key="5">
    <source>
        <dbReference type="ARBA" id="ARBA00037982"/>
    </source>
</evidence>
<dbReference type="InterPro" id="IPR011009">
    <property type="entry name" value="Kinase-like_dom_sf"/>
</dbReference>
<keyword evidence="3" id="KW-0418">Kinase</keyword>
<keyword evidence="7" id="KW-0812">Transmembrane</keyword>
<accession>A0A1E4T0F0</accession>
<keyword evidence="7" id="KW-0472">Membrane</keyword>
<evidence type="ECO:0000256" key="6">
    <source>
        <dbReference type="PROSITE-ProRule" id="PRU10141"/>
    </source>
</evidence>
<dbReference type="GO" id="GO:0030447">
    <property type="term" value="P:filamentous growth"/>
    <property type="evidence" value="ECO:0007669"/>
    <property type="project" value="UniProtKB-ARBA"/>
</dbReference>
<dbReference type="EMBL" id="KV453853">
    <property type="protein sequence ID" value="ODV85246.1"/>
    <property type="molecule type" value="Genomic_DNA"/>
</dbReference>
<dbReference type="PROSITE" id="PS00108">
    <property type="entry name" value="PROTEIN_KINASE_ST"/>
    <property type="match status" value="1"/>
</dbReference>
<dbReference type="PANTHER" id="PTHR11042">
    <property type="entry name" value="EUKARYOTIC TRANSLATION INITIATION FACTOR 2-ALPHA KINASE EIF2-ALPHA KINASE -RELATED"/>
    <property type="match status" value="1"/>
</dbReference>
<dbReference type="InterPro" id="IPR050339">
    <property type="entry name" value="CC_SR_Kinase"/>
</dbReference>
<evidence type="ECO:0000313" key="10">
    <source>
        <dbReference type="Proteomes" id="UP000094801"/>
    </source>
</evidence>
<dbReference type="AlphaFoldDB" id="A0A1E4T0F0"/>
<dbReference type="Pfam" id="PF00069">
    <property type="entry name" value="Pkinase"/>
    <property type="match status" value="1"/>
</dbReference>
<evidence type="ECO:0000256" key="1">
    <source>
        <dbReference type="ARBA" id="ARBA00022679"/>
    </source>
</evidence>
<dbReference type="OrthoDB" id="1405469at2759"/>
<keyword evidence="4 6" id="KW-0067">ATP-binding</keyword>
<dbReference type="Gene3D" id="1.10.510.10">
    <property type="entry name" value="Transferase(Phosphotransferase) domain 1"/>
    <property type="match status" value="1"/>
</dbReference>
<keyword evidence="10" id="KW-1185">Reference proteome</keyword>
<dbReference type="SMART" id="SM00220">
    <property type="entry name" value="S_TKc"/>
    <property type="match status" value="1"/>
</dbReference>
<dbReference type="GO" id="GO:0004672">
    <property type="term" value="F:protein kinase activity"/>
    <property type="evidence" value="ECO:0007669"/>
    <property type="project" value="InterPro"/>
</dbReference>
<dbReference type="InterPro" id="IPR000719">
    <property type="entry name" value="Prot_kinase_dom"/>
</dbReference>
<evidence type="ECO:0000313" key="9">
    <source>
        <dbReference type="EMBL" id="ODV85246.1"/>
    </source>
</evidence>
<dbReference type="SUPFAM" id="SSF56112">
    <property type="entry name" value="Protein kinase-like (PK-like)"/>
    <property type="match status" value="1"/>
</dbReference>
<reference evidence="10" key="1">
    <citation type="submission" date="2016-04" db="EMBL/GenBank/DDBJ databases">
        <title>Comparative genomics of biotechnologically important yeasts.</title>
        <authorList>
            <consortium name="DOE Joint Genome Institute"/>
            <person name="Riley R."/>
            <person name="Haridas S."/>
            <person name="Wolfe K.H."/>
            <person name="Lopes M.R."/>
            <person name="Hittinger C.T."/>
            <person name="Goker M."/>
            <person name="Salamov A."/>
            <person name="Wisecaver J."/>
            <person name="Long T.M."/>
            <person name="Aerts A.L."/>
            <person name="Barry K."/>
            <person name="Choi C."/>
            <person name="Clum A."/>
            <person name="Coughlan A.Y."/>
            <person name="Deshpande S."/>
            <person name="Douglass A.P."/>
            <person name="Hanson S.J."/>
            <person name="Klenk H.-P."/>
            <person name="Labutti K."/>
            <person name="Lapidus A."/>
            <person name="Lindquist E."/>
            <person name="Lipzen A."/>
            <person name="Meier-Kolthoff J.P."/>
            <person name="Ohm R.A."/>
            <person name="Otillar R.P."/>
            <person name="Pangilinan J."/>
            <person name="Peng Y."/>
            <person name="Rokas A."/>
            <person name="Rosa C.A."/>
            <person name="Scheuner C."/>
            <person name="Sibirny A.A."/>
            <person name="Slot J.C."/>
            <person name="Stielow J.B."/>
            <person name="Sun H."/>
            <person name="Kurtzman C.P."/>
            <person name="Blackwell M."/>
            <person name="Grigoriev I.V."/>
            <person name="Jeffries T.W."/>
        </authorList>
    </citation>
    <scope>NUCLEOTIDE SEQUENCE [LARGE SCALE GENOMIC DNA]</scope>
    <source>
        <strain evidence="10">NRRL YB-2248</strain>
    </source>
</reference>
<dbReference type="GO" id="GO:0005634">
    <property type="term" value="C:nucleus"/>
    <property type="evidence" value="ECO:0007669"/>
    <property type="project" value="TreeGrafter"/>
</dbReference>